<sequence>MADAAPYAAEKQIAIAAVRRACVLTASVFNKLVKQETLTKDDKSPVTVGDFSAQAVINTILNRTFPDDPIVGEEDADDLRVESGTALRERIIQLANETLTAELVPGEKEEWGLGPNNGQTTEQLLNAIDRGNYQGGRTGRMWTLDPIDGTKGFLRGEQYAVCLALIVNSRVELGVIGCPNLPVSASDPSGSRGCIFVAVRGQGAYQLPLVDPLSFAGTKLTIPTFTTETLNFLESVEKAHAKLSFNDRVGQILGVTRAPTRMDSQAKYCALARGDGGAYLRMPVGSGYKEKIWDHAPGSVLVEEAGGVITDGRGQPLDFGLGRTLGENYGVVAAGKEVHPKVIAAVLQAKAEEEAQSQL</sequence>
<comment type="catalytic activity">
    <reaction evidence="8">
        <text>adenosine 3',5'-bisphosphate + H2O = AMP + phosphate</text>
        <dbReference type="Rhea" id="RHEA:10040"/>
        <dbReference type="ChEBI" id="CHEBI:15377"/>
        <dbReference type="ChEBI" id="CHEBI:43474"/>
        <dbReference type="ChEBI" id="CHEBI:58343"/>
        <dbReference type="ChEBI" id="CHEBI:456215"/>
        <dbReference type="EC" id="3.1.3.7"/>
    </reaction>
    <physiologicalReaction direction="left-to-right" evidence="8">
        <dbReference type="Rhea" id="RHEA:10041"/>
    </physiologicalReaction>
</comment>
<dbReference type="PROSITE" id="PS00629">
    <property type="entry name" value="IMP_1"/>
    <property type="match status" value="1"/>
</dbReference>
<organism evidence="11 12">
    <name type="scientific">Lentinus brumalis</name>
    <dbReference type="NCBI Taxonomy" id="2498619"/>
    <lineage>
        <taxon>Eukaryota</taxon>
        <taxon>Fungi</taxon>
        <taxon>Dikarya</taxon>
        <taxon>Basidiomycota</taxon>
        <taxon>Agaricomycotina</taxon>
        <taxon>Agaricomycetes</taxon>
        <taxon>Polyporales</taxon>
        <taxon>Polyporaceae</taxon>
        <taxon>Lentinus</taxon>
    </lineage>
</organism>
<protein>
    <recommendedName>
        <fullName evidence="3">3'(2'),5'-bisphosphate nucleotidase</fullName>
        <ecNumber evidence="3">3.1.3.7</ecNumber>
    </recommendedName>
</protein>
<dbReference type="Gene3D" id="3.30.540.10">
    <property type="entry name" value="Fructose-1,6-Bisphosphatase, subunit A, domain 1"/>
    <property type="match status" value="1"/>
</dbReference>
<dbReference type="InterPro" id="IPR020583">
    <property type="entry name" value="Inositol_monoP_metal-BS"/>
</dbReference>
<evidence type="ECO:0000256" key="10">
    <source>
        <dbReference type="PIRSR" id="PIRSR600760-2"/>
    </source>
</evidence>
<feature type="binding site" evidence="10">
    <location>
        <position position="145"/>
    </location>
    <ligand>
        <name>Mg(2+)</name>
        <dbReference type="ChEBI" id="CHEBI:18420"/>
        <label>1</label>
        <note>catalytic</note>
    </ligand>
</feature>
<dbReference type="InterPro" id="IPR000760">
    <property type="entry name" value="Inositol_monophosphatase-like"/>
</dbReference>
<dbReference type="SUPFAM" id="SSF56655">
    <property type="entry name" value="Carbohydrate phosphatase"/>
    <property type="match status" value="1"/>
</dbReference>
<evidence type="ECO:0000256" key="2">
    <source>
        <dbReference type="ARBA" id="ARBA00009759"/>
    </source>
</evidence>
<gene>
    <name evidence="11" type="ORF">OH76DRAFT_1397457</name>
</gene>
<accession>A0A371DRC6</accession>
<comment type="cofactor">
    <cofactor evidence="1 10">
        <name>Mg(2+)</name>
        <dbReference type="ChEBI" id="CHEBI:18420"/>
    </cofactor>
</comment>
<dbReference type="GO" id="GO:0046872">
    <property type="term" value="F:metal ion binding"/>
    <property type="evidence" value="ECO:0007669"/>
    <property type="project" value="UniProtKB-KW"/>
</dbReference>
<dbReference type="InterPro" id="IPR051090">
    <property type="entry name" value="Inositol_monoP_superfamily"/>
</dbReference>
<dbReference type="CDD" id="cd01517">
    <property type="entry name" value="PAP_phosphatase"/>
    <property type="match status" value="1"/>
</dbReference>
<dbReference type="NCBIfam" id="TIGR01330">
    <property type="entry name" value="bisphos_HAL2"/>
    <property type="match status" value="1"/>
</dbReference>
<dbReference type="FunFam" id="3.40.190.80:FF:000003">
    <property type="entry name" value="PAP-specific phosphatase HAL2-like"/>
    <property type="match status" value="1"/>
</dbReference>
<dbReference type="STRING" id="139420.A0A371DRC6"/>
<proteinExistence type="inferred from homology"/>
<name>A0A371DRC6_9APHY</name>
<evidence type="ECO:0000313" key="12">
    <source>
        <dbReference type="Proteomes" id="UP000256964"/>
    </source>
</evidence>
<evidence type="ECO:0000256" key="4">
    <source>
        <dbReference type="ARBA" id="ARBA00022723"/>
    </source>
</evidence>
<evidence type="ECO:0000256" key="3">
    <source>
        <dbReference type="ARBA" id="ARBA00012633"/>
    </source>
</evidence>
<evidence type="ECO:0000256" key="9">
    <source>
        <dbReference type="ARBA" id="ARBA00044484"/>
    </source>
</evidence>
<feature type="binding site" evidence="10">
    <location>
        <position position="148"/>
    </location>
    <ligand>
        <name>Mg(2+)</name>
        <dbReference type="ChEBI" id="CHEBI:18420"/>
        <label>1</label>
        <note>catalytic</note>
    </ligand>
</feature>
<comment type="similarity">
    <text evidence="2">Belongs to the inositol monophosphatase superfamily.</text>
</comment>
<comment type="catalytic activity">
    <reaction evidence="7">
        <text>adenosine 2',5'-bisphosphate + H2O = AMP + phosphate</text>
        <dbReference type="Rhea" id="RHEA:77643"/>
        <dbReference type="ChEBI" id="CHEBI:15377"/>
        <dbReference type="ChEBI" id="CHEBI:43474"/>
        <dbReference type="ChEBI" id="CHEBI:194156"/>
        <dbReference type="ChEBI" id="CHEBI:456215"/>
        <dbReference type="EC" id="3.1.3.7"/>
    </reaction>
    <physiologicalReaction direction="left-to-right" evidence="7">
        <dbReference type="Rhea" id="RHEA:77644"/>
    </physiologicalReaction>
</comment>
<keyword evidence="12" id="KW-1185">Reference proteome</keyword>
<dbReference type="Pfam" id="PF00459">
    <property type="entry name" value="Inositol_P"/>
    <property type="match status" value="1"/>
</dbReference>
<dbReference type="GO" id="GO:0008441">
    <property type="term" value="F:3'(2'),5'-bisphosphate nucleotidase activity"/>
    <property type="evidence" value="ECO:0007669"/>
    <property type="project" value="UniProtKB-EC"/>
</dbReference>
<evidence type="ECO:0000256" key="5">
    <source>
        <dbReference type="ARBA" id="ARBA00022801"/>
    </source>
</evidence>
<evidence type="ECO:0000256" key="1">
    <source>
        <dbReference type="ARBA" id="ARBA00001946"/>
    </source>
</evidence>
<feature type="binding site" evidence="10">
    <location>
        <position position="73"/>
    </location>
    <ligand>
        <name>Mg(2+)</name>
        <dbReference type="ChEBI" id="CHEBI:18420"/>
        <label>1</label>
        <note>catalytic</note>
    </ligand>
</feature>
<feature type="binding site" evidence="10">
    <location>
        <position position="147"/>
    </location>
    <ligand>
        <name>Mg(2+)</name>
        <dbReference type="ChEBI" id="CHEBI:18420"/>
        <label>1</label>
        <note>catalytic</note>
    </ligand>
</feature>
<dbReference type="InterPro" id="IPR006239">
    <property type="entry name" value="DPNP"/>
</dbReference>
<dbReference type="EMBL" id="KZ857383">
    <property type="protein sequence ID" value="RDX55100.1"/>
    <property type="molecule type" value="Genomic_DNA"/>
</dbReference>
<dbReference type="OrthoDB" id="411145at2759"/>
<dbReference type="GO" id="GO:0000103">
    <property type="term" value="P:sulfate assimilation"/>
    <property type="evidence" value="ECO:0007669"/>
    <property type="project" value="TreeGrafter"/>
</dbReference>
<reference evidence="11 12" key="1">
    <citation type="journal article" date="2018" name="Biotechnol. Biofuels">
        <title>Integrative visual omics of the white-rot fungus Polyporus brumalis exposes the biotechnological potential of its oxidative enzymes for delignifying raw plant biomass.</title>
        <authorList>
            <person name="Miyauchi S."/>
            <person name="Rancon A."/>
            <person name="Drula E."/>
            <person name="Hage H."/>
            <person name="Chaduli D."/>
            <person name="Favel A."/>
            <person name="Grisel S."/>
            <person name="Henrissat B."/>
            <person name="Herpoel-Gimbert I."/>
            <person name="Ruiz-Duenas F.J."/>
            <person name="Chevret D."/>
            <person name="Hainaut M."/>
            <person name="Lin J."/>
            <person name="Wang M."/>
            <person name="Pangilinan J."/>
            <person name="Lipzen A."/>
            <person name="Lesage-Meessen L."/>
            <person name="Navarro D."/>
            <person name="Riley R."/>
            <person name="Grigoriev I.V."/>
            <person name="Zhou S."/>
            <person name="Raouche S."/>
            <person name="Rosso M.N."/>
        </authorList>
    </citation>
    <scope>NUCLEOTIDE SEQUENCE [LARGE SCALE GENOMIC DNA]</scope>
    <source>
        <strain evidence="11 12">BRFM 1820</strain>
    </source>
</reference>
<evidence type="ECO:0000256" key="7">
    <source>
        <dbReference type="ARBA" id="ARBA00044466"/>
    </source>
</evidence>
<dbReference type="Proteomes" id="UP000256964">
    <property type="component" value="Unassembled WGS sequence"/>
</dbReference>
<dbReference type="PRINTS" id="PR00377">
    <property type="entry name" value="IMPHPHTASES"/>
</dbReference>
<dbReference type="PANTHER" id="PTHR43200:SF6">
    <property type="entry name" value="3'(2'),5'-BISPHOSPHATE NUCLEOTIDASE"/>
    <property type="match status" value="1"/>
</dbReference>
<dbReference type="AlphaFoldDB" id="A0A371DRC6"/>
<dbReference type="PANTHER" id="PTHR43200">
    <property type="entry name" value="PHOSPHATASE"/>
    <property type="match status" value="1"/>
</dbReference>
<evidence type="ECO:0000256" key="6">
    <source>
        <dbReference type="ARBA" id="ARBA00022842"/>
    </source>
</evidence>
<evidence type="ECO:0000256" key="8">
    <source>
        <dbReference type="ARBA" id="ARBA00044479"/>
    </source>
</evidence>
<keyword evidence="5" id="KW-0378">Hydrolase</keyword>
<comment type="catalytic activity">
    <reaction evidence="9">
        <text>3'-phosphoadenylyl sulfate + H2O = adenosine 5'-phosphosulfate + phosphate</text>
        <dbReference type="Rhea" id="RHEA:77639"/>
        <dbReference type="ChEBI" id="CHEBI:15377"/>
        <dbReference type="ChEBI" id="CHEBI:43474"/>
        <dbReference type="ChEBI" id="CHEBI:58243"/>
        <dbReference type="ChEBI" id="CHEBI:58339"/>
        <dbReference type="EC" id="3.1.3.7"/>
    </reaction>
    <physiologicalReaction direction="left-to-right" evidence="9">
        <dbReference type="Rhea" id="RHEA:77640"/>
    </physiologicalReaction>
</comment>
<keyword evidence="4 10" id="KW-0479">Metal-binding</keyword>
<feature type="binding site" evidence="10">
    <location>
        <position position="294"/>
    </location>
    <ligand>
        <name>Mg(2+)</name>
        <dbReference type="ChEBI" id="CHEBI:18420"/>
        <label>1</label>
        <note>catalytic</note>
    </ligand>
</feature>
<dbReference type="EC" id="3.1.3.7" evidence="3"/>
<keyword evidence="6 10" id="KW-0460">Magnesium</keyword>
<evidence type="ECO:0000313" key="11">
    <source>
        <dbReference type="EMBL" id="RDX55100.1"/>
    </source>
</evidence>
<dbReference type="Gene3D" id="3.40.190.80">
    <property type="match status" value="1"/>
</dbReference>